<reference evidence="2" key="1">
    <citation type="journal article" date="2023" name="Hortic. Res.">
        <title>A chromosome-level phased genome enabling allele-level studies in sweet orange: a case study on citrus Huanglongbing tolerance.</title>
        <authorList>
            <person name="Wu B."/>
            <person name="Yu Q."/>
            <person name="Deng Z."/>
            <person name="Duan Y."/>
            <person name="Luo F."/>
            <person name="Gmitter F. Jr."/>
        </authorList>
    </citation>
    <scope>NUCLEOTIDE SEQUENCE [LARGE SCALE GENOMIC DNA]</scope>
    <source>
        <strain evidence="2">cv. Valencia</strain>
    </source>
</reference>
<gene>
    <name evidence="1" type="ORF">KPL71_005934</name>
</gene>
<keyword evidence="2" id="KW-1185">Reference proteome</keyword>
<evidence type="ECO:0000313" key="1">
    <source>
        <dbReference type="EMBL" id="KAH9797646.1"/>
    </source>
</evidence>
<accession>A0ACB8NIN9</accession>
<name>A0ACB8NIN9_CITSI</name>
<evidence type="ECO:0000313" key="2">
    <source>
        <dbReference type="Proteomes" id="UP000829398"/>
    </source>
</evidence>
<sequence length="887" mass="100930">MAISFCCCFCIFCFIWIVIGVFIFGVLNKLCLTYVMESFAAHLSHSDTNLVELEKETIKEDDRAVLLEGGLSRSASARLLSSSIKTNLIRFMTMDDAFLLENRATLRAMAEFGAILFYFYICDRTNLLGDSTKVLFLMYHYFAATEIYNAIRIFIAAYVWMTGFGNFSYYYIRKDFSLPRFAQMMWRLNFFVAFCCIVLNNDYMLYYICPMHTLFTIMVYGAVGIFNKYNEIGSVMIVKILACFLVVILIWEIPGVFDIFWSPLTFILGYTDPAKPDLPRLHEWHFRSGLDRYIWIIGMIYAYYHPTAEKWMEKLEESEPKRKLSIKAGIVTVALFVGYLWYECIYKLDKVTYNKYHPYTSWIPITVYICLRNFTQQLRSVSLTLFAWLGKITLETYISQFHIWLRSNTSNGQPKWLLSLIPEYPMLNFMLTTAIYVLISHRLFELTSTLKSVFVPTKDNRRLLCNFLAAVAISLCLYCVSLILLQIPHSPIPSIAMAKTNYVANDQEAKDESSIAGNVIGNSTSPSQQNWKWWIRICFYILFLLGGQSVATLLGRLYYAEGGKSKWMAGLVQPAGFPILLPLYLISAPENIPTSYNSNLHERPPSFLTIISVYVSLGILQAAISLMYSFGYLYLPVSTYSLICATQLAFNALFSFFLNSLKFDPYIINSLVLLTISSILLAFNNDESTESSDASKGKYAIGFICTVGGSAGYGLILSLTQLFFERVFKKETFTVVLDMIIYPSLVSTCIILVGLFASGEWEGLSGEMEEFKLGKVSYLMTLIWTAIGWQVFSIGATGLIFDVSSLFSNVISTLGLPFVPVLAVIIFHEKMSGLKVIAMVLAIWGFLSYFYHHYLDDFKSKTKDGTAIEAPEASTTPRMHEPEQDLL</sequence>
<proteinExistence type="predicted"/>
<comment type="caution">
    <text evidence="1">The sequence shown here is derived from an EMBL/GenBank/DDBJ whole genome shotgun (WGS) entry which is preliminary data.</text>
</comment>
<organism evidence="1 2">
    <name type="scientific">Citrus sinensis</name>
    <name type="common">Sweet orange</name>
    <name type="synonym">Citrus aurantium var. sinensis</name>
    <dbReference type="NCBI Taxonomy" id="2711"/>
    <lineage>
        <taxon>Eukaryota</taxon>
        <taxon>Viridiplantae</taxon>
        <taxon>Streptophyta</taxon>
        <taxon>Embryophyta</taxon>
        <taxon>Tracheophyta</taxon>
        <taxon>Spermatophyta</taxon>
        <taxon>Magnoliopsida</taxon>
        <taxon>eudicotyledons</taxon>
        <taxon>Gunneridae</taxon>
        <taxon>Pentapetalae</taxon>
        <taxon>rosids</taxon>
        <taxon>malvids</taxon>
        <taxon>Sapindales</taxon>
        <taxon>Rutaceae</taxon>
        <taxon>Aurantioideae</taxon>
        <taxon>Citrus</taxon>
    </lineage>
</organism>
<dbReference type="Proteomes" id="UP000829398">
    <property type="component" value="Chromosome 2"/>
</dbReference>
<protein>
    <submittedName>
        <fullName evidence="1">Protein reduced wall acetylation 3</fullName>
    </submittedName>
</protein>
<dbReference type="EMBL" id="CM039171">
    <property type="protein sequence ID" value="KAH9797646.1"/>
    <property type="molecule type" value="Genomic_DNA"/>
</dbReference>